<keyword evidence="2" id="KW-1185">Reference proteome</keyword>
<evidence type="ECO:0000313" key="1">
    <source>
        <dbReference type="EMBL" id="MFB9623684.1"/>
    </source>
</evidence>
<comment type="caution">
    <text evidence="1">The sequence shown here is derived from an EMBL/GenBank/DDBJ whole genome shotgun (WGS) entry which is preliminary data.</text>
</comment>
<evidence type="ECO:0000313" key="2">
    <source>
        <dbReference type="Proteomes" id="UP001589532"/>
    </source>
</evidence>
<sequence length="130" mass="14600">MISETCLGSDETGHSTSRDFAIRDYKTHMKTVLRRASTTVNAHLTELDHFFAQLGLGPAVVRRDDAPRLAPRALDARQQKRYLRAVERTPSPAARRPRVESFTNTVARTTVMTRVRPPHPTASHVLRPAC</sequence>
<gene>
    <name evidence="1" type="ORF">ACFFSA_11425</name>
</gene>
<protein>
    <recommendedName>
        <fullName evidence="3">Integrase SAM-like N-terminal domain-containing protein</fullName>
    </recommendedName>
</protein>
<reference evidence="1 2" key="1">
    <citation type="submission" date="2024-09" db="EMBL/GenBank/DDBJ databases">
        <authorList>
            <person name="Sun Q."/>
            <person name="Mori K."/>
        </authorList>
    </citation>
    <scope>NUCLEOTIDE SEQUENCE [LARGE SCALE GENOMIC DNA]</scope>
    <source>
        <strain evidence="1 2">JCM 3143</strain>
    </source>
</reference>
<evidence type="ECO:0008006" key="3">
    <source>
        <dbReference type="Google" id="ProtNLM"/>
    </source>
</evidence>
<name>A0ABV5RW67_9ACTN</name>
<proteinExistence type="predicted"/>
<organism evidence="1 2">
    <name type="scientific">Nonomuraea helvata</name>
    <dbReference type="NCBI Taxonomy" id="37484"/>
    <lineage>
        <taxon>Bacteria</taxon>
        <taxon>Bacillati</taxon>
        <taxon>Actinomycetota</taxon>
        <taxon>Actinomycetes</taxon>
        <taxon>Streptosporangiales</taxon>
        <taxon>Streptosporangiaceae</taxon>
        <taxon>Nonomuraea</taxon>
    </lineage>
</organism>
<accession>A0ABV5RW67</accession>
<dbReference type="RefSeq" id="WP_345003036.1">
    <property type="nucleotide sequence ID" value="NZ_BAAAXV010000012.1"/>
</dbReference>
<dbReference type="EMBL" id="JBHMBW010000009">
    <property type="protein sequence ID" value="MFB9623684.1"/>
    <property type="molecule type" value="Genomic_DNA"/>
</dbReference>
<dbReference type="Proteomes" id="UP001589532">
    <property type="component" value="Unassembled WGS sequence"/>
</dbReference>